<dbReference type="OrthoDB" id="9152at10239"/>
<dbReference type="InterPro" id="IPR027417">
    <property type="entry name" value="P-loop_NTPase"/>
</dbReference>
<accession>A0A0K2CN13</accession>
<reference evidence="1 2" key="1">
    <citation type="journal article" date="2015" name="Genome Announc.">
        <title>Genome Sequences of Five Additional Brevibacillus laterosporus Bacteriophages.</title>
        <authorList>
            <person name="Merrill B.D."/>
            <person name="Berg J.A."/>
            <person name="Graves K.A."/>
            <person name="Ward A.T."/>
            <person name="Hilton J.A."/>
            <person name="Wake B.N."/>
            <person name="Grose J.H."/>
            <person name="Breakwell D.P."/>
            <person name="Burnett S.H."/>
        </authorList>
    </citation>
    <scope>NUCLEOTIDE SEQUENCE [LARGE SCALE GENOMIC DNA]</scope>
</reference>
<gene>
    <name evidence="1" type="ORF">JENST_78</name>
</gene>
<evidence type="ECO:0000313" key="2">
    <source>
        <dbReference type="Proteomes" id="UP000208104"/>
    </source>
</evidence>
<dbReference type="GeneID" id="26626026"/>
<organism evidence="1 2">
    <name type="scientific">Brevibacillus phage Jenst</name>
    <dbReference type="NCBI Taxonomy" id="1691954"/>
    <lineage>
        <taxon>Viruses</taxon>
        <taxon>Duplodnaviria</taxon>
        <taxon>Heunggongvirae</taxon>
        <taxon>Uroviricota</taxon>
        <taxon>Caudoviricetes</taxon>
        <taxon>Jenstvirus</taxon>
        <taxon>Jenstvirus jenst</taxon>
    </lineage>
</organism>
<dbReference type="Gene3D" id="3.40.50.300">
    <property type="entry name" value="P-loop containing nucleotide triphosphate hydrolases"/>
    <property type="match status" value="1"/>
</dbReference>
<dbReference type="GO" id="GO:0016301">
    <property type="term" value="F:kinase activity"/>
    <property type="evidence" value="ECO:0007669"/>
    <property type="project" value="UniProtKB-KW"/>
</dbReference>
<keyword evidence="1" id="KW-0418">Kinase</keyword>
<dbReference type="EMBL" id="KT151955">
    <property type="protein sequence ID" value="ALA07207.1"/>
    <property type="molecule type" value="Genomic_DNA"/>
</dbReference>
<name>A0A0K2CN13_9CAUD</name>
<proteinExistence type="predicted"/>
<keyword evidence="1" id="KW-0808">Transferase</keyword>
<dbReference type="KEGG" id="vg:26626026"/>
<dbReference type="Proteomes" id="UP000208104">
    <property type="component" value="Segment"/>
</dbReference>
<dbReference type="RefSeq" id="YP_009199139.1">
    <property type="nucleotide sequence ID" value="NC_028805.1"/>
</dbReference>
<protein>
    <submittedName>
        <fullName evidence="1">Putative deoxynucleoside monophosphate kinase</fullName>
    </submittedName>
</protein>
<evidence type="ECO:0000313" key="1">
    <source>
        <dbReference type="EMBL" id="ALA07207.1"/>
    </source>
</evidence>
<keyword evidence="2" id="KW-1185">Reference proteome</keyword>
<sequence length="261" mass="29575">MKKSGYIVRNGKGEHIYVFSQITNNNKYPTHVGYNLTTLQVGEYQQTAPMLSVDLSEIPEDEQLVVGTMIAVRNALAKGTVAITAKARSGKDHIADVIRMQFLTSSIIRPLAEPIYEIARAISGGVKGKNRELLIMVGQGLREKDPNIWIKTWLRRNIESFLKGRTEKFICQDLRQPNEYSFFRNLGATIVGISPDEEKRLAKIAELDGYADLNEKLLKDETERNAGTYEVDYVLVNNYDDKFDSDIRRFIGEVLVAKKGW</sequence>